<evidence type="ECO:0000313" key="3">
    <source>
        <dbReference type="EMBL" id="OCK43671.1"/>
    </source>
</evidence>
<evidence type="ECO:0000256" key="1">
    <source>
        <dbReference type="ARBA" id="ARBA00022729"/>
    </source>
</evidence>
<comment type="caution">
    <text evidence="3">The sequence shown here is derived from an EMBL/GenBank/DDBJ whole genome shotgun (WGS) entry which is preliminary data.</text>
</comment>
<feature type="domain" description="SbsA Ig-like" evidence="2">
    <location>
        <begin position="39"/>
        <end position="141"/>
    </location>
</feature>
<name>A0A1B9Y1T3_9FLAO</name>
<proteinExistence type="predicted"/>
<gene>
    <name evidence="3" type="ORF">BA195_02910</name>
</gene>
<keyword evidence="1" id="KW-0732">Signal</keyword>
<sequence length="539" mass="62477">MLKLNNQFVKNKVLFLVVLVSIVIISCARRGRPDGGPKDEDAPIMVTANPPYESIHFNKKEIKIEFDEFIVLKNISKQLVISPPLKYPPIITPQGTPSKYINIEILDTLRTNTTYTFNFGNAVQDNNEKNTLESFKYVFSTGNYIDSLKIKGAVTTAFTKEKLKNISVLLYRLDSSYTDSVIYKQKPNYVTNTLDSTNFEFTNLKDGKYLLLGLKEASSDYLFNSKTDEIGFYTDTISLPKDTLITKPIRIFKEKQPFKFKRGKEIVKGKIQFGYEGEKGNMNIKLLSKVPDTFKSFFQYEKDKDTLNYWHTPLKRDSLNFMVTNKNFIDTIKVRLRKKKIDSLTMSSSISKTLHLNDTLFLESNNPIVRIDTSKFSIVDKDTVNVNFEVKKQAINKLAILFEKTPKMTYKFDVLPKGIIDLYETPNDSLNYNFKTLTTEDYGSIILDLNKETNHPVVIQLLHKDKVLKTRYISSSEKIEFNLLEPKEYTVRAIIDENNNRVWDTGNFLLRKQPEQVIYFDKVFKLRANWIQNETFVIK</sequence>
<organism evidence="3 4">
    <name type="scientific">Tenacibaculum soleae</name>
    <dbReference type="NCBI Taxonomy" id="447689"/>
    <lineage>
        <taxon>Bacteria</taxon>
        <taxon>Pseudomonadati</taxon>
        <taxon>Bacteroidota</taxon>
        <taxon>Flavobacteriia</taxon>
        <taxon>Flavobacteriales</taxon>
        <taxon>Flavobacteriaceae</taxon>
        <taxon>Tenacibaculum</taxon>
    </lineage>
</organism>
<dbReference type="EMBL" id="MAKX01000001">
    <property type="protein sequence ID" value="OCK43671.1"/>
    <property type="molecule type" value="Genomic_DNA"/>
</dbReference>
<protein>
    <recommendedName>
        <fullName evidence="2">SbsA Ig-like domain-containing protein</fullName>
    </recommendedName>
</protein>
<dbReference type="STRING" id="447689.BA195_02910"/>
<evidence type="ECO:0000313" key="4">
    <source>
        <dbReference type="Proteomes" id="UP000093186"/>
    </source>
</evidence>
<dbReference type="PROSITE" id="PS51257">
    <property type="entry name" value="PROKAR_LIPOPROTEIN"/>
    <property type="match status" value="1"/>
</dbReference>
<dbReference type="Pfam" id="PF13205">
    <property type="entry name" value="Big_5"/>
    <property type="match status" value="1"/>
</dbReference>
<evidence type="ECO:0000259" key="2">
    <source>
        <dbReference type="Pfam" id="PF13205"/>
    </source>
</evidence>
<dbReference type="Proteomes" id="UP000093186">
    <property type="component" value="Unassembled WGS sequence"/>
</dbReference>
<reference evidence="3 4" key="1">
    <citation type="submission" date="2016-06" db="EMBL/GenBank/DDBJ databases">
        <title>Draft Genome Sequence of Tenacibaculum soleae UCD-KL19.</title>
        <authorList>
            <person name="Eisen J.A."/>
            <person name="Coil D.A."/>
            <person name="Lujan K.M."/>
        </authorList>
    </citation>
    <scope>NUCLEOTIDE SEQUENCE [LARGE SCALE GENOMIC DNA]</scope>
    <source>
        <strain evidence="3 4">UCD-KL19</strain>
    </source>
</reference>
<dbReference type="InterPro" id="IPR032812">
    <property type="entry name" value="SbsA_Ig"/>
</dbReference>
<dbReference type="OrthoDB" id="9809989at2"/>
<dbReference type="AlphaFoldDB" id="A0A1B9Y1T3"/>
<accession>A0A1B9Y1T3</accession>
<keyword evidence="4" id="KW-1185">Reference proteome</keyword>